<keyword evidence="4" id="KW-1185">Reference proteome</keyword>
<keyword evidence="1" id="KW-0472">Membrane</keyword>
<feature type="transmembrane region" description="Helical" evidence="1">
    <location>
        <begin position="32"/>
        <end position="54"/>
    </location>
</feature>
<evidence type="ECO:0000313" key="3">
    <source>
        <dbReference type="EMBL" id="QNK39387.1"/>
    </source>
</evidence>
<evidence type="ECO:0000313" key="5">
    <source>
        <dbReference type="Proteomes" id="UP000515909"/>
    </source>
</evidence>
<gene>
    <name evidence="2" type="ORF">CAFE_17000</name>
    <name evidence="3" type="ORF">HCR03_11545</name>
</gene>
<organism evidence="2 4">
    <name type="scientific">Caproicibacter fermentans</name>
    <dbReference type="NCBI Taxonomy" id="2576756"/>
    <lineage>
        <taxon>Bacteria</taxon>
        <taxon>Bacillati</taxon>
        <taxon>Bacillota</taxon>
        <taxon>Clostridia</taxon>
        <taxon>Eubacteriales</taxon>
        <taxon>Acutalibacteraceae</taxon>
        <taxon>Caproicibacter</taxon>
    </lineage>
</organism>
<dbReference type="RefSeq" id="WP_156990356.1">
    <property type="nucleotide sequence ID" value="NZ_CP060286.1"/>
</dbReference>
<dbReference type="EMBL" id="VWXL01000052">
    <property type="protein sequence ID" value="MVB10998.1"/>
    <property type="molecule type" value="Genomic_DNA"/>
</dbReference>
<protein>
    <submittedName>
        <fullName evidence="2">Uncharacterized protein</fullName>
    </submittedName>
</protein>
<evidence type="ECO:0000313" key="4">
    <source>
        <dbReference type="Proteomes" id="UP000469440"/>
    </source>
</evidence>
<dbReference type="Proteomes" id="UP000469440">
    <property type="component" value="Unassembled WGS sequence"/>
</dbReference>
<accession>A0A6N8HZ98</accession>
<reference evidence="2 4" key="1">
    <citation type="submission" date="2019-09" db="EMBL/GenBank/DDBJ databases">
        <title>Genome sequence of Clostridium sp. EA1.</title>
        <authorList>
            <person name="Poehlein A."/>
            <person name="Bengelsdorf F.R."/>
            <person name="Daniel R."/>
        </authorList>
    </citation>
    <scope>NUCLEOTIDE SEQUENCE [LARGE SCALE GENOMIC DNA]</scope>
    <source>
        <strain evidence="2 4">EA1</strain>
    </source>
</reference>
<accession>A0A7G8T6Z6</accession>
<reference evidence="3 5" key="2">
    <citation type="submission" date="2020-08" db="EMBL/GenBank/DDBJ databases">
        <title>The isolate Caproiciproducens sp. 7D4C2 produces n-caproate at mildly acidic conditions from hexoses: genome and rBOX comparison with related strains and chain-elongating bacteria.</title>
        <authorList>
            <person name="Esquivel-Elizondo S."/>
            <person name="Bagci C."/>
            <person name="Temovska M."/>
            <person name="Jeon B.S."/>
            <person name="Bessarab I."/>
            <person name="Williams R.B.H."/>
            <person name="Huson D.H."/>
            <person name="Angenent L.T."/>
        </authorList>
    </citation>
    <scope>NUCLEOTIDE SEQUENCE [LARGE SCALE GENOMIC DNA]</scope>
    <source>
        <strain evidence="3 5">7D4C2</strain>
    </source>
</reference>
<evidence type="ECO:0000313" key="2">
    <source>
        <dbReference type="EMBL" id="MVB10998.1"/>
    </source>
</evidence>
<sequence length="55" mass="5860">MNVLAGVTILLSFIGLLTAVRGGERESLSAAMTALLLFLLSLCGGVLAFLFLIWY</sequence>
<dbReference type="EMBL" id="CP060286">
    <property type="protein sequence ID" value="QNK39387.1"/>
    <property type="molecule type" value="Genomic_DNA"/>
</dbReference>
<keyword evidence="1" id="KW-0812">Transmembrane</keyword>
<name>A0A6N8HZ98_9FIRM</name>
<dbReference type="AlphaFoldDB" id="A0A6N8HZ98"/>
<dbReference type="Proteomes" id="UP000515909">
    <property type="component" value="Chromosome"/>
</dbReference>
<dbReference type="KEGG" id="cfem:HCR03_11545"/>
<proteinExistence type="predicted"/>
<keyword evidence="1" id="KW-1133">Transmembrane helix</keyword>
<evidence type="ECO:0000256" key="1">
    <source>
        <dbReference type="SAM" id="Phobius"/>
    </source>
</evidence>